<dbReference type="InterPro" id="IPR000160">
    <property type="entry name" value="GGDEF_dom"/>
</dbReference>
<dbReference type="PROSITE" id="PS50883">
    <property type="entry name" value="EAL"/>
    <property type="match status" value="1"/>
</dbReference>
<feature type="transmembrane region" description="Helical" evidence="5">
    <location>
        <begin position="314"/>
        <end position="336"/>
    </location>
</feature>
<comment type="subcellular location">
    <subcellularLocation>
        <location evidence="1">Membrane</location>
    </subcellularLocation>
</comment>
<name>A0A1H4BEE6_9BURK</name>
<dbReference type="Pfam" id="PF08447">
    <property type="entry name" value="PAS_3"/>
    <property type="match status" value="1"/>
</dbReference>
<dbReference type="SMART" id="SM00267">
    <property type="entry name" value="GGDEF"/>
    <property type="match status" value="1"/>
</dbReference>
<dbReference type="CDD" id="cd01948">
    <property type="entry name" value="EAL"/>
    <property type="match status" value="1"/>
</dbReference>
<dbReference type="Pfam" id="PF13426">
    <property type="entry name" value="PAS_9"/>
    <property type="match status" value="1"/>
</dbReference>
<evidence type="ECO:0000256" key="3">
    <source>
        <dbReference type="ARBA" id="ARBA00022989"/>
    </source>
</evidence>
<dbReference type="Pfam" id="PF03924">
    <property type="entry name" value="CHASE"/>
    <property type="match status" value="1"/>
</dbReference>
<dbReference type="SMART" id="SM00086">
    <property type="entry name" value="PAC"/>
    <property type="match status" value="2"/>
</dbReference>
<dbReference type="STRING" id="592050.SAMN05421875_11428"/>
<dbReference type="GO" id="GO:0016020">
    <property type="term" value="C:membrane"/>
    <property type="evidence" value="ECO:0007669"/>
    <property type="project" value="UniProtKB-SubCell"/>
</dbReference>
<dbReference type="EMBL" id="FNQJ01000014">
    <property type="protein sequence ID" value="SEA46585.1"/>
    <property type="molecule type" value="Genomic_DNA"/>
</dbReference>
<dbReference type="Proteomes" id="UP000199002">
    <property type="component" value="Unassembled WGS sequence"/>
</dbReference>
<evidence type="ECO:0000313" key="12">
    <source>
        <dbReference type="Proteomes" id="UP000199002"/>
    </source>
</evidence>
<dbReference type="PROSITE" id="PS50113">
    <property type="entry name" value="PAC"/>
    <property type="match status" value="1"/>
</dbReference>
<dbReference type="InterPro" id="IPR052155">
    <property type="entry name" value="Biofilm_reg_signaling"/>
</dbReference>
<dbReference type="InterPro" id="IPR013655">
    <property type="entry name" value="PAS_fold_3"/>
</dbReference>
<protein>
    <submittedName>
        <fullName evidence="11">PAS domain S-box-containing protein/diguanylate cyclase (GGDEF) domain-containing protein</fullName>
    </submittedName>
</protein>
<reference evidence="12" key="1">
    <citation type="submission" date="2016-10" db="EMBL/GenBank/DDBJ databases">
        <authorList>
            <person name="Varghese N."/>
            <person name="Submissions S."/>
        </authorList>
    </citation>
    <scope>NUCLEOTIDE SEQUENCE [LARGE SCALE GENOMIC DNA]</scope>
    <source>
        <strain evidence="12">DSM 25157</strain>
    </source>
</reference>
<dbReference type="GO" id="GO:0003824">
    <property type="term" value="F:catalytic activity"/>
    <property type="evidence" value="ECO:0007669"/>
    <property type="project" value="UniProtKB-ARBA"/>
</dbReference>
<gene>
    <name evidence="11" type="ORF">SAMN05421875_11428</name>
</gene>
<evidence type="ECO:0000259" key="9">
    <source>
        <dbReference type="PROSITE" id="PS50883"/>
    </source>
</evidence>
<dbReference type="PROSITE" id="PS50839">
    <property type="entry name" value="CHASE"/>
    <property type="match status" value="1"/>
</dbReference>
<dbReference type="CDD" id="cd00130">
    <property type="entry name" value="PAS"/>
    <property type="match status" value="2"/>
</dbReference>
<sequence length="1051" mass="116256">MPHLTRHRHWLLGAAVAVLGLVTTFWLAQQQARSVATISEARFLYEVREFSSALTQRMAANTEIVNGLRGLFMVNPLLSHAEFERVTRELDVSQRYPGVRNLTFMRYVTAAQRPAFEARVRSDTSVRPQGLADFAIHPAGERPEYFVLEYVWPEEDGKGLLGMDISAQPANLAAMRYSRETGNTVISAPFDLPQEQEHRTAVVLRVPVFGPAGPGEKPVFLGAVASTIRLHDLVGGLRTLGYLQGIAVSITDRGPVHAGAANAQGEKELPLLALTDAAPASVQLHTVDMQVHDRRWRLGFVPTQDFLSPSERRLPLLAGLAGTLVSVLLAALVALLGRQRTLALARARVSDDARRQSEERFRAVFRQAAVGMAQVDTQTGQFVRVNQKYGDILGYSVEQMVRMDFQTISHPAELAEDLALLERLKAGEISEYHMETRYFHRDGHAVWVDLTVSPMWAPGAQPGFHIAVVQDITARKQMEEHLRKSELRLRSILQRLPVGVCLVQQDGRMVFRNDQFVQICGYTEDDVPTGQDWWPAVYPDGQSRERARAEWTAARTQAIAGDGTIAAGEYTIHCKDGQQRTVEIAGAMVDGGHLFTLVDLSQRKADEEEIRYLAFYDPLTRLPNRRLLRDRLQQALAASARHRRSGALLLLDLDNFKTLNETQGHERGDMLLQQVAQRLLGCVHEDDTVARQGGDEFVVVLEDLGSNPEEAAARSEETGQKILAALRAPYPLHGEVHHSSLSMGITIFSGMRETVDELLKRADLAMYQAKSAGRDTLRFYDPQMQAAVSARAAMEQDLRAGLAQGQFELYYQAQTEQGRITGAEALLRWRHPQGGFISPAQFIPLAEESGLILPLGEWVLKTACERLALWAAQPGLAPLSLAVNVSPRQFHQADFVPQVLAALAGTGAEGHLLKLELTEGLLLDDVEDTIEKMGQLRAYGVGFSLDDFGTGYSSLAYLKRLPLDQLKIDQSFVRDVLTDPNDAAIARTVVALATSLGLRVIAEGVETEAQREFLARNHCHAWQGFLLSPPLPAAEFEALVLHTNGPDLPQT</sequence>
<dbReference type="NCBIfam" id="TIGR00254">
    <property type="entry name" value="GGDEF"/>
    <property type="match status" value="1"/>
</dbReference>
<dbReference type="Gene3D" id="3.30.450.350">
    <property type="entry name" value="CHASE domain"/>
    <property type="match status" value="1"/>
</dbReference>
<dbReference type="Gene3D" id="3.30.70.270">
    <property type="match status" value="1"/>
</dbReference>
<dbReference type="Gene3D" id="3.20.20.450">
    <property type="entry name" value="EAL domain"/>
    <property type="match status" value="1"/>
</dbReference>
<dbReference type="InterPro" id="IPR006189">
    <property type="entry name" value="CHASE_dom"/>
</dbReference>
<evidence type="ECO:0000259" key="7">
    <source>
        <dbReference type="PROSITE" id="PS50113"/>
    </source>
</evidence>
<dbReference type="Pfam" id="PF00990">
    <property type="entry name" value="GGDEF"/>
    <property type="match status" value="1"/>
</dbReference>
<dbReference type="PANTHER" id="PTHR44757">
    <property type="entry name" value="DIGUANYLATE CYCLASE DGCP"/>
    <property type="match status" value="1"/>
</dbReference>
<evidence type="ECO:0000256" key="1">
    <source>
        <dbReference type="ARBA" id="ARBA00004370"/>
    </source>
</evidence>
<keyword evidence="4 5" id="KW-0472">Membrane</keyword>
<feature type="domain" description="PAS" evidence="6">
    <location>
        <begin position="357"/>
        <end position="428"/>
    </location>
</feature>
<feature type="domain" description="CHASE" evidence="8">
    <location>
        <begin position="74"/>
        <end position="240"/>
    </location>
</feature>
<evidence type="ECO:0000256" key="5">
    <source>
        <dbReference type="SAM" id="Phobius"/>
    </source>
</evidence>
<keyword evidence="12" id="KW-1185">Reference proteome</keyword>
<dbReference type="PROSITE" id="PS50112">
    <property type="entry name" value="PAS"/>
    <property type="match status" value="2"/>
</dbReference>
<dbReference type="InterPro" id="IPR043128">
    <property type="entry name" value="Rev_trsase/Diguanyl_cyclase"/>
</dbReference>
<dbReference type="SUPFAM" id="SSF55073">
    <property type="entry name" value="Nucleotide cyclase"/>
    <property type="match status" value="1"/>
</dbReference>
<dbReference type="CDD" id="cd01949">
    <property type="entry name" value="GGDEF"/>
    <property type="match status" value="1"/>
</dbReference>
<dbReference type="PANTHER" id="PTHR44757:SF2">
    <property type="entry name" value="BIOFILM ARCHITECTURE MAINTENANCE PROTEIN MBAA"/>
    <property type="match status" value="1"/>
</dbReference>
<evidence type="ECO:0000313" key="11">
    <source>
        <dbReference type="EMBL" id="SEA46585.1"/>
    </source>
</evidence>
<dbReference type="InterPro" id="IPR000014">
    <property type="entry name" value="PAS"/>
</dbReference>
<organism evidence="11 12">
    <name type="scientific">Acidovorax soli</name>
    <dbReference type="NCBI Taxonomy" id="592050"/>
    <lineage>
        <taxon>Bacteria</taxon>
        <taxon>Pseudomonadati</taxon>
        <taxon>Pseudomonadota</taxon>
        <taxon>Betaproteobacteria</taxon>
        <taxon>Burkholderiales</taxon>
        <taxon>Comamonadaceae</taxon>
        <taxon>Acidovorax</taxon>
    </lineage>
</organism>
<dbReference type="InterPro" id="IPR042240">
    <property type="entry name" value="CHASE_sf"/>
</dbReference>
<evidence type="ECO:0000259" key="6">
    <source>
        <dbReference type="PROSITE" id="PS50112"/>
    </source>
</evidence>
<feature type="domain" description="PAS" evidence="6">
    <location>
        <begin position="485"/>
        <end position="527"/>
    </location>
</feature>
<dbReference type="InterPro" id="IPR029787">
    <property type="entry name" value="Nucleotide_cyclase"/>
</dbReference>
<feature type="domain" description="PAC" evidence="7">
    <location>
        <begin position="432"/>
        <end position="484"/>
    </location>
</feature>
<dbReference type="SUPFAM" id="SSF55785">
    <property type="entry name" value="PYP-like sensor domain (PAS domain)"/>
    <property type="match status" value="2"/>
</dbReference>
<dbReference type="SMART" id="SM00052">
    <property type="entry name" value="EAL"/>
    <property type="match status" value="1"/>
</dbReference>
<dbReference type="InterPro" id="IPR001610">
    <property type="entry name" value="PAC"/>
</dbReference>
<feature type="domain" description="EAL" evidence="9">
    <location>
        <begin position="791"/>
        <end position="1044"/>
    </location>
</feature>
<dbReference type="InterPro" id="IPR001633">
    <property type="entry name" value="EAL_dom"/>
</dbReference>
<keyword evidence="2 5" id="KW-0812">Transmembrane</keyword>
<feature type="domain" description="GGDEF" evidence="10">
    <location>
        <begin position="644"/>
        <end position="782"/>
    </location>
</feature>
<evidence type="ECO:0000256" key="4">
    <source>
        <dbReference type="ARBA" id="ARBA00023136"/>
    </source>
</evidence>
<dbReference type="NCBIfam" id="TIGR00229">
    <property type="entry name" value="sensory_box"/>
    <property type="match status" value="2"/>
</dbReference>
<dbReference type="InterPro" id="IPR035965">
    <property type="entry name" value="PAS-like_dom_sf"/>
</dbReference>
<dbReference type="GO" id="GO:0007165">
    <property type="term" value="P:signal transduction"/>
    <property type="evidence" value="ECO:0007669"/>
    <property type="project" value="UniProtKB-ARBA"/>
</dbReference>
<dbReference type="InterPro" id="IPR000700">
    <property type="entry name" value="PAS-assoc_C"/>
</dbReference>
<dbReference type="Pfam" id="PF00563">
    <property type="entry name" value="EAL"/>
    <property type="match status" value="1"/>
</dbReference>
<dbReference type="FunFam" id="3.20.20.450:FF:000001">
    <property type="entry name" value="Cyclic di-GMP phosphodiesterase yahA"/>
    <property type="match status" value="1"/>
</dbReference>
<dbReference type="Gene3D" id="3.30.450.20">
    <property type="entry name" value="PAS domain"/>
    <property type="match status" value="2"/>
</dbReference>
<dbReference type="InterPro" id="IPR035919">
    <property type="entry name" value="EAL_sf"/>
</dbReference>
<dbReference type="AlphaFoldDB" id="A0A1H4BEE6"/>
<evidence type="ECO:0000259" key="8">
    <source>
        <dbReference type="PROSITE" id="PS50839"/>
    </source>
</evidence>
<keyword evidence="3 5" id="KW-1133">Transmembrane helix</keyword>
<proteinExistence type="predicted"/>
<dbReference type="SMART" id="SM01079">
    <property type="entry name" value="CHASE"/>
    <property type="match status" value="1"/>
</dbReference>
<accession>A0A1H4BEE6</accession>
<dbReference type="SMART" id="SM00091">
    <property type="entry name" value="PAS"/>
    <property type="match status" value="2"/>
</dbReference>
<evidence type="ECO:0000259" key="10">
    <source>
        <dbReference type="PROSITE" id="PS50887"/>
    </source>
</evidence>
<evidence type="ECO:0000256" key="2">
    <source>
        <dbReference type="ARBA" id="ARBA00022692"/>
    </source>
</evidence>
<dbReference type="SUPFAM" id="SSF141868">
    <property type="entry name" value="EAL domain-like"/>
    <property type="match status" value="1"/>
</dbReference>
<dbReference type="PROSITE" id="PS50887">
    <property type="entry name" value="GGDEF"/>
    <property type="match status" value="1"/>
</dbReference>